<reference evidence="11 12" key="1">
    <citation type="submission" date="2020-12" db="EMBL/GenBank/DDBJ databases">
        <title>De novo assembly of Tibetan sheep genome.</title>
        <authorList>
            <person name="Li X."/>
        </authorList>
    </citation>
    <scope>NUCLEOTIDE SEQUENCE [LARGE SCALE GENOMIC DNA]</scope>
    <source>
        <tissue evidence="11">Heart</tissue>
    </source>
</reference>
<evidence type="ECO:0000259" key="10">
    <source>
        <dbReference type="PROSITE" id="PS51462"/>
    </source>
</evidence>
<name>A0A836CRA1_SHEEP</name>
<dbReference type="NCBIfam" id="NF001299">
    <property type="entry name" value="PRK00241.1"/>
    <property type="match status" value="1"/>
</dbReference>
<evidence type="ECO:0000313" key="12">
    <source>
        <dbReference type="Proteomes" id="UP000664991"/>
    </source>
</evidence>
<proteinExistence type="predicted"/>
<evidence type="ECO:0000256" key="6">
    <source>
        <dbReference type="ARBA" id="ARBA00023027"/>
    </source>
</evidence>
<dbReference type="InterPro" id="IPR015376">
    <property type="entry name" value="Znr_NADH_PPase"/>
</dbReference>
<evidence type="ECO:0000256" key="9">
    <source>
        <dbReference type="ARBA" id="ARBA00049264"/>
    </source>
</evidence>
<dbReference type="CDD" id="cd03429">
    <property type="entry name" value="NUDIX_NADH_pyrophosphatase_Nudt13"/>
    <property type="match status" value="1"/>
</dbReference>
<gene>
    <name evidence="11" type="ORF">JEQ12_012970</name>
</gene>
<evidence type="ECO:0000256" key="4">
    <source>
        <dbReference type="ARBA" id="ARBA00022801"/>
    </source>
</evidence>
<dbReference type="PANTHER" id="PTHR11383">
    <property type="entry name" value="NUCLEOSIDE DIPHOSPHATE-LINKED MOIETY X MOTIF 13"/>
    <property type="match status" value="1"/>
</dbReference>
<dbReference type="Proteomes" id="UP000664991">
    <property type="component" value="Unassembled WGS sequence"/>
</dbReference>
<dbReference type="FunFam" id="3.90.79.20:FF:000003">
    <property type="entry name" value="Nucleoside diphosphate-linked moiety X motif 13"/>
    <property type="match status" value="1"/>
</dbReference>
<protein>
    <recommendedName>
        <fullName evidence="2">NAD(+) diphosphatase</fullName>
        <ecNumber evidence="2">3.6.1.22</ecNumber>
    </recommendedName>
</protein>
<keyword evidence="5" id="KW-0460">Magnesium</keyword>
<comment type="catalytic activity">
    <reaction evidence="9">
        <text>NADH + H2O = reduced beta-nicotinamide D-ribonucleotide + AMP + 2 H(+)</text>
        <dbReference type="Rhea" id="RHEA:48868"/>
        <dbReference type="ChEBI" id="CHEBI:15377"/>
        <dbReference type="ChEBI" id="CHEBI:15378"/>
        <dbReference type="ChEBI" id="CHEBI:57945"/>
        <dbReference type="ChEBI" id="CHEBI:90832"/>
        <dbReference type="ChEBI" id="CHEBI:456215"/>
        <dbReference type="EC" id="3.6.1.22"/>
    </reaction>
    <physiologicalReaction direction="left-to-right" evidence="9">
        <dbReference type="Rhea" id="RHEA:48869"/>
    </physiologicalReaction>
</comment>
<dbReference type="AlphaFoldDB" id="A0A836CRA1"/>
<evidence type="ECO:0000256" key="7">
    <source>
        <dbReference type="ARBA" id="ARBA00047501"/>
    </source>
</evidence>
<dbReference type="InterPro" id="IPR000086">
    <property type="entry name" value="NUDIX_hydrolase_dom"/>
</dbReference>
<comment type="catalytic activity">
    <reaction evidence="7">
        <text>NADPH + H2O = reduced beta-nicotinamide D-ribonucleotide + adenosine 2',5'-bisphosphate + 2 H(+)</text>
        <dbReference type="Rhea" id="RHEA:60820"/>
        <dbReference type="ChEBI" id="CHEBI:15377"/>
        <dbReference type="ChEBI" id="CHEBI:15378"/>
        <dbReference type="ChEBI" id="CHEBI:57783"/>
        <dbReference type="ChEBI" id="CHEBI:90832"/>
        <dbReference type="ChEBI" id="CHEBI:194156"/>
    </reaction>
    <physiologicalReaction direction="left-to-right" evidence="7">
        <dbReference type="Rhea" id="RHEA:60821"/>
    </physiologicalReaction>
</comment>
<dbReference type="InterPro" id="IPR015797">
    <property type="entry name" value="NUDIX_hydrolase-like_dom_sf"/>
</dbReference>
<evidence type="ECO:0000256" key="1">
    <source>
        <dbReference type="ARBA" id="ARBA00001946"/>
    </source>
</evidence>
<evidence type="ECO:0000256" key="5">
    <source>
        <dbReference type="ARBA" id="ARBA00022842"/>
    </source>
</evidence>
<dbReference type="GO" id="GO:0016787">
    <property type="term" value="F:hydrolase activity"/>
    <property type="evidence" value="ECO:0007669"/>
    <property type="project" value="UniProtKB-KW"/>
</dbReference>
<keyword evidence="3" id="KW-0479">Metal-binding</keyword>
<evidence type="ECO:0000256" key="3">
    <source>
        <dbReference type="ARBA" id="ARBA00022723"/>
    </source>
</evidence>
<dbReference type="PROSITE" id="PS51462">
    <property type="entry name" value="NUDIX"/>
    <property type="match status" value="1"/>
</dbReference>
<keyword evidence="4" id="KW-0378">Hydrolase</keyword>
<dbReference type="Pfam" id="PF09296">
    <property type="entry name" value="NUDIX-like"/>
    <property type="match status" value="1"/>
</dbReference>
<accession>A0A836CRA1</accession>
<dbReference type="PROSITE" id="PS00893">
    <property type="entry name" value="NUDIX_BOX"/>
    <property type="match status" value="1"/>
</dbReference>
<keyword evidence="6" id="KW-0520">NAD</keyword>
<dbReference type="InterPro" id="IPR015375">
    <property type="entry name" value="NADH_PPase-like_N"/>
</dbReference>
<sequence>MDFTTTKEVENYYYESHRVSSNDLTMSLYCGTACRRKFFWCYRLLSTYVTKTRYLFELKEDDDACKKAQQTGAFYLFHNLAPLLQKSEHQYLAPQYSLLELERLLGKFGQDSQILEDSVLIGCSEQQEAWFALDLGLNSSSSINASLQKAEMETALQGSFIKLTKALFELNVKDASLLSTAQALLRWHDTHQFCSRSGQPTKKNVSGSKRVCPSNNIIYYPQVAPVVITLVSDGTRCLLVRQSSFPKGMYSALAGFCDIGESLEETVRREIAEEVGLEVDRLHYSASQHWPFPNSTLMIACHATVKPGQTELQVNLKELEAAAWFSRDEVATVLRRNNLSNQQQSGAIPFWLPPKLAIAHQLIKEWVEKPTCSPLPA</sequence>
<evidence type="ECO:0000313" key="11">
    <source>
        <dbReference type="EMBL" id="KAG5194694.1"/>
    </source>
</evidence>
<dbReference type="SUPFAM" id="SSF55811">
    <property type="entry name" value="Nudix"/>
    <property type="match status" value="1"/>
</dbReference>
<dbReference type="Pfam" id="PF09297">
    <property type="entry name" value="Zn_ribbon_NUD"/>
    <property type="match status" value="1"/>
</dbReference>
<dbReference type="EC" id="3.6.1.22" evidence="2"/>
<dbReference type="Pfam" id="PF00293">
    <property type="entry name" value="NUDIX"/>
    <property type="match status" value="1"/>
</dbReference>
<dbReference type="Gene3D" id="3.90.79.10">
    <property type="entry name" value="Nucleoside Triphosphate Pyrophosphohydrolase"/>
    <property type="match status" value="1"/>
</dbReference>
<comment type="cofactor">
    <cofactor evidence="1">
        <name>Mg(2+)</name>
        <dbReference type="ChEBI" id="CHEBI:18420"/>
    </cofactor>
</comment>
<dbReference type="Gene3D" id="3.90.79.20">
    <property type="match status" value="1"/>
</dbReference>
<dbReference type="GO" id="GO:0046872">
    <property type="term" value="F:metal ion binding"/>
    <property type="evidence" value="ECO:0007669"/>
    <property type="project" value="UniProtKB-KW"/>
</dbReference>
<dbReference type="InterPro" id="IPR020084">
    <property type="entry name" value="NUDIX_hydrolase_CS"/>
</dbReference>
<evidence type="ECO:0000256" key="8">
    <source>
        <dbReference type="ARBA" id="ARBA00049196"/>
    </source>
</evidence>
<organism evidence="11 12">
    <name type="scientific">Ovis aries</name>
    <name type="common">Sheep</name>
    <dbReference type="NCBI Taxonomy" id="9940"/>
    <lineage>
        <taxon>Eukaryota</taxon>
        <taxon>Metazoa</taxon>
        <taxon>Chordata</taxon>
        <taxon>Craniata</taxon>
        <taxon>Vertebrata</taxon>
        <taxon>Euteleostomi</taxon>
        <taxon>Mammalia</taxon>
        <taxon>Eutheria</taxon>
        <taxon>Laurasiatheria</taxon>
        <taxon>Artiodactyla</taxon>
        <taxon>Ruminantia</taxon>
        <taxon>Pecora</taxon>
        <taxon>Bovidae</taxon>
        <taxon>Caprinae</taxon>
        <taxon>Ovis</taxon>
    </lineage>
</organism>
<evidence type="ECO:0000256" key="2">
    <source>
        <dbReference type="ARBA" id="ARBA00012381"/>
    </source>
</evidence>
<comment type="catalytic activity">
    <reaction evidence="8">
        <text>NAD(+) + H2O = beta-nicotinamide D-ribonucleotide + AMP + 2 H(+)</text>
        <dbReference type="Rhea" id="RHEA:11800"/>
        <dbReference type="ChEBI" id="CHEBI:14649"/>
        <dbReference type="ChEBI" id="CHEBI:15377"/>
        <dbReference type="ChEBI" id="CHEBI:15378"/>
        <dbReference type="ChEBI" id="CHEBI:57540"/>
        <dbReference type="ChEBI" id="CHEBI:456215"/>
        <dbReference type="EC" id="3.6.1.22"/>
    </reaction>
    <physiologicalReaction direction="left-to-right" evidence="8">
        <dbReference type="Rhea" id="RHEA:11801"/>
    </physiologicalReaction>
</comment>
<dbReference type="InterPro" id="IPR049734">
    <property type="entry name" value="NudC-like_C"/>
</dbReference>
<comment type="caution">
    <text evidence="11">The sequence shown here is derived from an EMBL/GenBank/DDBJ whole genome shotgun (WGS) entry which is preliminary data.</text>
</comment>
<dbReference type="PANTHER" id="PTHR11383:SF3">
    <property type="entry name" value="NAD(P)H PYROPHOSPHATASE NUDT13, MITOCHONDRIAL"/>
    <property type="match status" value="1"/>
</dbReference>
<feature type="domain" description="Nudix hydrolase" evidence="10">
    <location>
        <begin position="221"/>
        <end position="349"/>
    </location>
</feature>
<dbReference type="EMBL" id="JAEMGP010000025">
    <property type="protein sequence ID" value="KAG5194694.1"/>
    <property type="molecule type" value="Genomic_DNA"/>
</dbReference>